<dbReference type="AlphaFoldDB" id="A0A0W0VJG0"/>
<feature type="transmembrane region" description="Helical" evidence="1">
    <location>
        <begin position="115"/>
        <end position="136"/>
    </location>
</feature>
<keyword evidence="1" id="KW-1133">Transmembrane helix</keyword>
<evidence type="ECO:0000313" key="2">
    <source>
        <dbReference type="EMBL" id="KTD20227.1"/>
    </source>
</evidence>
<dbReference type="RefSeq" id="WP_058502144.1">
    <property type="nucleotide sequence ID" value="NZ_CAAAJA010000058.1"/>
</dbReference>
<dbReference type="OrthoDB" id="166547at2"/>
<protein>
    <submittedName>
        <fullName evidence="2">Membrane protein</fullName>
    </submittedName>
</protein>
<reference evidence="2 3" key="1">
    <citation type="submission" date="2015-11" db="EMBL/GenBank/DDBJ databases">
        <title>Genomic analysis of 38 Legionella species identifies large and diverse effector repertoires.</title>
        <authorList>
            <person name="Burstein D."/>
            <person name="Amaro F."/>
            <person name="Zusman T."/>
            <person name="Lifshitz Z."/>
            <person name="Cohen O."/>
            <person name="Gilbert J.A."/>
            <person name="Pupko T."/>
            <person name="Shuman H.A."/>
            <person name="Segal G."/>
        </authorList>
    </citation>
    <scope>NUCLEOTIDE SEQUENCE [LARGE SCALE GENOMIC DNA]</scope>
    <source>
        <strain evidence="2 3">Bercovier 4</strain>
    </source>
</reference>
<evidence type="ECO:0000256" key="1">
    <source>
        <dbReference type="SAM" id="Phobius"/>
    </source>
</evidence>
<name>A0A0W0VJG0_9GAMM</name>
<proteinExistence type="predicted"/>
<dbReference type="EMBL" id="LNYH01000106">
    <property type="protein sequence ID" value="KTD20227.1"/>
    <property type="molecule type" value="Genomic_DNA"/>
</dbReference>
<dbReference type="InterPro" id="IPR018687">
    <property type="entry name" value="DUF2177_membr"/>
</dbReference>
<sequence>MNGFSLKVFVIAFLIFILTDMIWLGFIAKNLYFEQYHQWLRLSQGQLKPIWWSALLVYMLFALSIVVFIMPLANTSLMYAAIYGALLGAIIYGVYDFTCLAIFRDFPMGMAFIDWIWGIVLYSWSSMTTLYLAGYLK</sequence>
<feature type="transmembrane region" description="Helical" evidence="1">
    <location>
        <begin position="6"/>
        <end position="28"/>
    </location>
</feature>
<dbReference type="Pfam" id="PF09945">
    <property type="entry name" value="DUF2177"/>
    <property type="match status" value="1"/>
</dbReference>
<dbReference type="STRING" id="454.Lisr_1811"/>
<evidence type="ECO:0000313" key="3">
    <source>
        <dbReference type="Proteomes" id="UP000054761"/>
    </source>
</evidence>
<dbReference type="Proteomes" id="UP000054761">
    <property type="component" value="Unassembled WGS sequence"/>
</dbReference>
<accession>A0A0W0VJG0</accession>
<feature type="transmembrane region" description="Helical" evidence="1">
    <location>
        <begin position="49"/>
        <end position="73"/>
    </location>
</feature>
<keyword evidence="1" id="KW-0812">Transmembrane</keyword>
<feature type="transmembrane region" description="Helical" evidence="1">
    <location>
        <begin position="79"/>
        <end position="103"/>
    </location>
</feature>
<keyword evidence="3" id="KW-1185">Reference proteome</keyword>
<keyword evidence="1" id="KW-0472">Membrane</keyword>
<comment type="caution">
    <text evidence="2">The sequence shown here is derived from an EMBL/GenBank/DDBJ whole genome shotgun (WGS) entry which is preliminary data.</text>
</comment>
<dbReference type="PATRIC" id="fig|454.4.peg.1971"/>
<gene>
    <name evidence="2" type="ORF">Lisr_1811</name>
</gene>
<organism evidence="2 3">
    <name type="scientific">Legionella israelensis</name>
    <dbReference type="NCBI Taxonomy" id="454"/>
    <lineage>
        <taxon>Bacteria</taxon>
        <taxon>Pseudomonadati</taxon>
        <taxon>Pseudomonadota</taxon>
        <taxon>Gammaproteobacteria</taxon>
        <taxon>Legionellales</taxon>
        <taxon>Legionellaceae</taxon>
        <taxon>Legionella</taxon>
    </lineage>
</organism>